<keyword evidence="3" id="KW-0812">Transmembrane</keyword>
<comment type="caution">
    <text evidence="4">The sequence shown here is derived from an EMBL/GenBank/DDBJ whole genome shotgun (WGS) entry which is preliminary data.</text>
</comment>
<feature type="compositionally biased region" description="Basic residues" evidence="2">
    <location>
        <begin position="500"/>
        <end position="517"/>
    </location>
</feature>
<dbReference type="AlphaFoldDB" id="A0AAN6LU25"/>
<feature type="transmembrane region" description="Helical" evidence="3">
    <location>
        <begin position="339"/>
        <end position="357"/>
    </location>
</feature>
<feature type="compositionally biased region" description="Low complexity" evidence="2">
    <location>
        <begin position="1046"/>
        <end position="1059"/>
    </location>
</feature>
<evidence type="ECO:0000256" key="2">
    <source>
        <dbReference type="SAM" id="MobiDB-lite"/>
    </source>
</evidence>
<feature type="region of interest" description="Disordered" evidence="2">
    <location>
        <begin position="111"/>
        <end position="197"/>
    </location>
</feature>
<feature type="compositionally biased region" description="Pro residues" evidence="2">
    <location>
        <begin position="56"/>
        <end position="69"/>
    </location>
</feature>
<accession>A0AAN6LU25</accession>
<organism evidence="4 5">
    <name type="scientific">Pseudopithomyces chartarum</name>
    <dbReference type="NCBI Taxonomy" id="1892770"/>
    <lineage>
        <taxon>Eukaryota</taxon>
        <taxon>Fungi</taxon>
        <taxon>Dikarya</taxon>
        <taxon>Ascomycota</taxon>
        <taxon>Pezizomycotina</taxon>
        <taxon>Dothideomycetes</taxon>
        <taxon>Pleosporomycetidae</taxon>
        <taxon>Pleosporales</taxon>
        <taxon>Massarineae</taxon>
        <taxon>Didymosphaeriaceae</taxon>
        <taxon>Pseudopithomyces</taxon>
    </lineage>
</organism>
<feature type="coiled-coil region" evidence="1">
    <location>
        <begin position="815"/>
        <end position="912"/>
    </location>
</feature>
<evidence type="ECO:0000256" key="1">
    <source>
        <dbReference type="SAM" id="Coils"/>
    </source>
</evidence>
<keyword evidence="5" id="KW-1185">Reference proteome</keyword>
<feature type="compositionally biased region" description="Polar residues" evidence="2">
    <location>
        <begin position="1079"/>
        <end position="1088"/>
    </location>
</feature>
<proteinExistence type="predicted"/>
<evidence type="ECO:0000313" key="4">
    <source>
        <dbReference type="EMBL" id="KAK3207467.1"/>
    </source>
</evidence>
<evidence type="ECO:0000313" key="5">
    <source>
        <dbReference type="Proteomes" id="UP001280581"/>
    </source>
</evidence>
<feature type="transmembrane region" description="Helical" evidence="3">
    <location>
        <begin position="257"/>
        <end position="285"/>
    </location>
</feature>
<dbReference type="Proteomes" id="UP001280581">
    <property type="component" value="Unassembled WGS sequence"/>
</dbReference>
<feature type="coiled-coil region" evidence="1">
    <location>
        <begin position="730"/>
        <end position="761"/>
    </location>
</feature>
<name>A0AAN6LU25_9PLEO</name>
<keyword evidence="1" id="KW-0175">Coiled coil</keyword>
<feature type="region of interest" description="Disordered" evidence="2">
    <location>
        <begin position="472"/>
        <end position="524"/>
    </location>
</feature>
<evidence type="ECO:0000256" key="3">
    <source>
        <dbReference type="SAM" id="Phobius"/>
    </source>
</evidence>
<dbReference type="EMBL" id="WVTA01000009">
    <property type="protein sequence ID" value="KAK3207467.1"/>
    <property type="molecule type" value="Genomic_DNA"/>
</dbReference>
<gene>
    <name evidence="4" type="ORF">GRF29_103g1097789</name>
</gene>
<reference evidence="4 5" key="1">
    <citation type="submission" date="2021-02" db="EMBL/GenBank/DDBJ databases">
        <title>Genome assembly of Pseudopithomyces chartarum.</title>
        <authorList>
            <person name="Jauregui R."/>
            <person name="Singh J."/>
            <person name="Voisey C."/>
        </authorList>
    </citation>
    <scope>NUCLEOTIDE SEQUENCE [LARGE SCALE GENOMIC DNA]</scope>
    <source>
        <strain evidence="4 5">AGR01</strain>
    </source>
</reference>
<feature type="compositionally biased region" description="Polar residues" evidence="2">
    <location>
        <begin position="472"/>
        <end position="489"/>
    </location>
</feature>
<sequence>MQGIGCSGQAFNGAVASGDDRRAEMGWDEVVVQKAPREGGMEGSLGNSTKPTNPHHLPPPTLPPPPPLPSSSSASIAVTQSGSSCVPVEPPCGVCAFRSLPAAYMVARSAKKTAPTQHDSRRNESGLAAPIGKRITKQRSIPNLNGHANGKSQPSTPPPASNLDDPMMTHPPDAHGACANTSQQPQVHGAVHHRTRAASNASLDGLEACRQYDNTDPFDSAPGPHSRPTGTKTPPVYMPNMLTVATTILSSCPLRDVLAILIILLQLPPTVLTVVQFLFATLTFVPPQAGTPLSALSAFPSFTDIFQGSGGTPSLFTIVFADALILVLWLVLWVPVQNFFLDLAQAVIAIALGGAAAGKNATTNSIFICFVIILSNHLFRFRPLRQHILHFVYTGLARGGLEFLSSPPSMPTFQESFSTPHGWSRSLLGIHILAQGVVRIIRRSLSRREAAQSLPTGKKTDPEAGVHLQRASTATIDSNAEVPGSSSTDGRPPGPSPATHTHKDKASSSRRKRKQATHVRSQQPFWAALASTKVTVLKEMESSRAANDAGEANAKDANHIGNAVWRSEDDRVWISEVGHSDISFRVSLCGNGDYDDVQEQAGSIGSGIDKSKPFYVRVNGADWSSTRIRSTLPEGYPGEEVTGTFVGEIFGLTGLSNYLCEFVRTKDGEVFHSTSLITSPSPVTEQGEFVHDTNGTLESYKGTAIASVTSPPPHQTLRPSSPTTTLKNSIAAADQQLQEQRNRLKRNKKDHKAALTAIKKEVDTLGTRLANAGGNDERQRQRVMQFTQNIRQAEDAAADIAVKISSMGDLPTEEVEEAAAKKREWKQERERKEAVSTELDNVKAEIERQVRSVESDITSATQKRERLQQRQMKLNDQHDRLVTANREGYTAKQRKEQERLALQQERTQVEAQYRNNINSLERRANDYYMSTAQIEQTLQHFETILMQSHMPVPATPDGPLPGTNSMSPNAVPFHSFTFPLYNDGHNVSTPGSLRGRGRSSSMLSNISGFTDGFDDMHSPSGYVIGNPFNAPGLLNGLNGGNGSHGSGSLSSGTSSQSSSQRDPMSPVPNVKSLMARTPTAGSGNQMGR</sequence>
<evidence type="ECO:0008006" key="6">
    <source>
        <dbReference type="Google" id="ProtNLM"/>
    </source>
</evidence>
<feature type="region of interest" description="Disordered" evidence="2">
    <location>
        <begin position="1"/>
        <end position="76"/>
    </location>
</feature>
<protein>
    <recommendedName>
        <fullName evidence="6">Ubiquitination network signaling protein</fullName>
    </recommendedName>
</protein>
<keyword evidence="3" id="KW-0472">Membrane</keyword>
<feature type="region of interest" description="Disordered" evidence="2">
    <location>
        <begin position="1035"/>
        <end position="1088"/>
    </location>
</feature>
<keyword evidence="3" id="KW-1133">Transmembrane helix</keyword>
<feature type="region of interest" description="Disordered" evidence="2">
    <location>
        <begin position="211"/>
        <end position="234"/>
    </location>
</feature>
<feature type="transmembrane region" description="Helical" evidence="3">
    <location>
        <begin position="305"/>
        <end position="332"/>
    </location>
</feature>